<protein>
    <submittedName>
        <fullName evidence="1">AMP deaminase 3</fullName>
    </submittedName>
</protein>
<accession>A0A4D9DX64</accession>
<dbReference type="AlphaFoldDB" id="A0A4D9DX64"/>
<name>A0A4D9DX64_9SAUR</name>
<reference evidence="1 2" key="2">
    <citation type="submission" date="2019-04" db="EMBL/GenBank/DDBJ databases">
        <title>The genome sequence of big-headed turtle.</title>
        <authorList>
            <person name="Gong S."/>
        </authorList>
    </citation>
    <scope>NUCLEOTIDE SEQUENCE [LARGE SCALE GENOMIC DNA]</scope>
    <source>
        <strain evidence="1">DO16091913</strain>
        <tissue evidence="1">Muscle</tissue>
    </source>
</reference>
<comment type="caution">
    <text evidence="1">The sequence shown here is derived from an EMBL/GenBank/DDBJ whole genome shotgun (WGS) entry which is preliminary data.</text>
</comment>
<organism evidence="1 2">
    <name type="scientific">Platysternon megacephalum</name>
    <name type="common">big-headed turtle</name>
    <dbReference type="NCBI Taxonomy" id="55544"/>
    <lineage>
        <taxon>Eukaryota</taxon>
        <taxon>Metazoa</taxon>
        <taxon>Chordata</taxon>
        <taxon>Craniata</taxon>
        <taxon>Vertebrata</taxon>
        <taxon>Euteleostomi</taxon>
        <taxon>Archelosauria</taxon>
        <taxon>Testudinata</taxon>
        <taxon>Testudines</taxon>
        <taxon>Cryptodira</taxon>
        <taxon>Durocryptodira</taxon>
        <taxon>Testudinoidea</taxon>
        <taxon>Platysternidae</taxon>
        <taxon>Platysternon</taxon>
    </lineage>
</organism>
<dbReference type="Proteomes" id="UP000297703">
    <property type="component" value="Unassembled WGS sequence"/>
</dbReference>
<proteinExistence type="predicted"/>
<reference evidence="1 2" key="1">
    <citation type="submission" date="2019-04" db="EMBL/GenBank/DDBJ databases">
        <title>Draft genome of the big-headed turtle Platysternon megacephalum.</title>
        <authorList>
            <person name="Gong S."/>
        </authorList>
    </citation>
    <scope>NUCLEOTIDE SEQUENCE [LARGE SCALE GENOMIC DNA]</scope>
    <source>
        <strain evidence="1">DO16091913</strain>
        <tissue evidence="1">Muscle</tissue>
    </source>
</reference>
<sequence>MIAISSTVPDTSTHLQSQKCPNPICSGTPRKLHYLHAKSGGILKGMNKVCKAWVPKEGALFSEVHNKTWARIFLKEFLTVSVSSSYVQGCGGTLFTLTTPSGRACTHWYFNQYHAKFVEGQRHRCEV</sequence>
<evidence type="ECO:0000313" key="2">
    <source>
        <dbReference type="Proteomes" id="UP000297703"/>
    </source>
</evidence>
<evidence type="ECO:0000313" key="1">
    <source>
        <dbReference type="EMBL" id="TFK01677.1"/>
    </source>
</evidence>
<keyword evidence="2" id="KW-1185">Reference proteome</keyword>
<gene>
    <name evidence="1" type="ORF">DR999_PMT16090</name>
</gene>
<dbReference type="EMBL" id="QXTE01000217">
    <property type="protein sequence ID" value="TFK01677.1"/>
    <property type="molecule type" value="Genomic_DNA"/>
</dbReference>